<keyword evidence="3" id="KW-0560">Oxidoreductase</keyword>
<dbReference type="SUPFAM" id="SSF52518">
    <property type="entry name" value="Thiamin diphosphate-binding fold (THDP-binding)"/>
    <property type="match status" value="1"/>
</dbReference>
<dbReference type="Gene3D" id="3.40.50.970">
    <property type="match status" value="1"/>
</dbReference>
<dbReference type="ExpressionAtlas" id="A0A2K3JYJ1">
    <property type="expression patterns" value="baseline"/>
</dbReference>
<reference evidence="6 7" key="2">
    <citation type="journal article" date="2017" name="Front. Plant Sci.">
        <title>Gene Classification and Mining of Molecular Markers Useful in Red Clover (Trifolium pratense) Breeding.</title>
        <authorList>
            <person name="Istvanek J."/>
            <person name="Dluhosova J."/>
            <person name="Dluhos P."/>
            <person name="Patkova L."/>
            <person name="Nedelnik J."/>
            <person name="Repkova J."/>
        </authorList>
    </citation>
    <scope>NUCLEOTIDE SEQUENCE [LARGE SCALE GENOMIC DNA]</scope>
    <source>
        <strain evidence="7">cv. Tatra</strain>
        <tissue evidence="6">Young leaves</tissue>
    </source>
</reference>
<comment type="cofactor">
    <cofactor evidence="1">
        <name>thiamine diphosphate</name>
        <dbReference type="ChEBI" id="CHEBI:58937"/>
    </cofactor>
</comment>
<dbReference type="GO" id="GO:0005739">
    <property type="term" value="C:mitochondrion"/>
    <property type="evidence" value="ECO:0007669"/>
    <property type="project" value="TreeGrafter"/>
</dbReference>
<evidence type="ECO:0000313" key="7">
    <source>
        <dbReference type="Proteomes" id="UP000236291"/>
    </source>
</evidence>
<organism evidence="6 7">
    <name type="scientific">Trifolium pratense</name>
    <name type="common">Red clover</name>
    <dbReference type="NCBI Taxonomy" id="57577"/>
    <lineage>
        <taxon>Eukaryota</taxon>
        <taxon>Viridiplantae</taxon>
        <taxon>Streptophyta</taxon>
        <taxon>Embryophyta</taxon>
        <taxon>Tracheophyta</taxon>
        <taxon>Spermatophyta</taxon>
        <taxon>Magnoliopsida</taxon>
        <taxon>eudicotyledons</taxon>
        <taxon>Gunneridae</taxon>
        <taxon>Pentapetalae</taxon>
        <taxon>rosids</taxon>
        <taxon>fabids</taxon>
        <taxon>Fabales</taxon>
        <taxon>Fabaceae</taxon>
        <taxon>Papilionoideae</taxon>
        <taxon>50 kb inversion clade</taxon>
        <taxon>NPAAA clade</taxon>
        <taxon>Hologalegina</taxon>
        <taxon>IRL clade</taxon>
        <taxon>Trifolieae</taxon>
        <taxon>Trifolium</taxon>
    </lineage>
</organism>
<evidence type="ECO:0000256" key="4">
    <source>
        <dbReference type="ARBA" id="ARBA00023052"/>
    </source>
</evidence>
<proteinExistence type="inferred from homology"/>
<dbReference type="Proteomes" id="UP000236291">
    <property type="component" value="Unassembled WGS sequence"/>
</dbReference>
<keyword evidence="4" id="KW-0786">Thiamine pyrophosphate</keyword>
<accession>A0A2K3JYJ1</accession>
<sequence length="126" mass="13828">MGVLLHGDGSFAGQGVVYETLHLSALPNYTTGGTIHIVLNNQVAFTTDPTCGRSSQYCTDVAKALDAPIFHVNGDDVEAVVHACELAAEWRQTFHSDVVVDLVCYRRFGHNEIDEPSFTQPKMYKV</sequence>
<dbReference type="AlphaFoldDB" id="A0A2K3JYJ1"/>
<dbReference type="GO" id="GO:0006099">
    <property type="term" value="P:tricarboxylic acid cycle"/>
    <property type="evidence" value="ECO:0007669"/>
    <property type="project" value="TreeGrafter"/>
</dbReference>
<dbReference type="GO" id="GO:0004591">
    <property type="term" value="F:oxoglutarate dehydrogenase (succinyl-transferring) activity"/>
    <property type="evidence" value="ECO:0007669"/>
    <property type="project" value="TreeGrafter"/>
</dbReference>
<gene>
    <name evidence="6" type="ORF">L195_g059505</name>
</gene>
<dbReference type="EMBL" id="ASHM01130367">
    <property type="protein sequence ID" value="PNX59068.1"/>
    <property type="molecule type" value="Genomic_DNA"/>
</dbReference>
<dbReference type="STRING" id="57577.A0A2K3JYJ1"/>
<comment type="similarity">
    <text evidence="2">Belongs to the alpha-ketoglutarate dehydrogenase family.</text>
</comment>
<reference evidence="6 7" key="1">
    <citation type="journal article" date="2014" name="Am. J. Bot.">
        <title>Genome assembly and annotation for red clover (Trifolium pratense; Fabaceae).</title>
        <authorList>
            <person name="Istvanek J."/>
            <person name="Jaros M."/>
            <person name="Krenek A."/>
            <person name="Repkova J."/>
        </authorList>
    </citation>
    <scope>NUCLEOTIDE SEQUENCE [LARGE SCALE GENOMIC DNA]</scope>
    <source>
        <strain evidence="7">cv. Tatra</strain>
        <tissue evidence="6">Young leaves</tissue>
    </source>
</reference>
<comment type="caution">
    <text evidence="6">The sequence shown here is derived from an EMBL/GenBank/DDBJ whole genome shotgun (WGS) entry which is preliminary data.</text>
</comment>
<name>A0A2K3JYJ1_TRIPR</name>
<evidence type="ECO:0000256" key="1">
    <source>
        <dbReference type="ARBA" id="ARBA00001964"/>
    </source>
</evidence>
<protein>
    <submittedName>
        <fullName evidence="6">2-oxoglutarate dehydrogenase mitochondrial-like</fullName>
    </submittedName>
</protein>
<evidence type="ECO:0000259" key="5">
    <source>
        <dbReference type="Pfam" id="PF00676"/>
    </source>
</evidence>
<dbReference type="Pfam" id="PF00676">
    <property type="entry name" value="E1_dh"/>
    <property type="match status" value="1"/>
</dbReference>
<feature type="domain" description="Dehydrogenase E1 component" evidence="5">
    <location>
        <begin position="2"/>
        <end position="124"/>
    </location>
</feature>
<dbReference type="InterPro" id="IPR001017">
    <property type="entry name" value="DH_E1"/>
</dbReference>
<dbReference type="InterPro" id="IPR029061">
    <property type="entry name" value="THDP-binding"/>
</dbReference>
<dbReference type="PANTHER" id="PTHR23152:SF32">
    <property type="entry name" value="OXOGLUTARATE DEHYDROGENASE (SUCCINYL-TRANSFERRING)"/>
    <property type="match status" value="1"/>
</dbReference>
<evidence type="ECO:0000313" key="6">
    <source>
        <dbReference type="EMBL" id="PNX59068.1"/>
    </source>
</evidence>
<dbReference type="InterPro" id="IPR011603">
    <property type="entry name" value="2oxoglutarate_DH_E1"/>
</dbReference>
<evidence type="ECO:0000256" key="3">
    <source>
        <dbReference type="ARBA" id="ARBA00023002"/>
    </source>
</evidence>
<dbReference type="PANTHER" id="PTHR23152">
    <property type="entry name" value="2-OXOGLUTARATE DEHYDROGENASE"/>
    <property type="match status" value="1"/>
</dbReference>
<dbReference type="GO" id="GO:0045252">
    <property type="term" value="C:oxoglutarate dehydrogenase complex"/>
    <property type="evidence" value="ECO:0007669"/>
    <property type="project" value="TreeGrafter"/>
</dbReference>
<feature type="non-terminal residue" evidence="6">
    <location>
        <position position="126"/>
    </location>
</feature>
<dbReference type="GO" id="GO:0030976">
    <property type="term" value="F:thiamine pyrophosphate binding"/>
    <property type="evidence" value="ECO:0007669"/>
    <property type="project" value="InterPro"/>
</dbReference>
<evidence type="ECO:0000256" key="2">
    <source>
        <dbReference type="ARBA" id="ARBA00006936"/>
    </source>
</evidence>